<organism evidence="1 2">
    <name type="scientific">Pigmentiphaga soli</name>
    <dbReference type="NCBI Taxonomy" id="1007095"/>
    <lineage>
        <taxon>Bacteria</taxon>
        <taxon>Pseudomonadati</taxon>
        <taxon>Pseudomonadota</taxon>
        <taxon>Betaproteobacteria</taxon>
        <taxon>Burkholderiales</taxon>
        <taxon>Alcaligenaceae</taxon>
        <taxon>Pigmentiphaga</taxon>
    </lineage>
</organism>
<gene>
    <name evidence="1" type="ORF">GCM10023144_18020</name>
</gene>
<keyword evidence="2" id="KW-1185">Reference proteome</keyword>
<evidence type="ECO:0000313" key="1">
    <source>
        <dbReference type="EMBL" id="GAA4330380.1"/>
    </source>
</evidence>
<dbReference type="EMBL" id="BAABFO010000007">
    <property type="protein sequence ID" value="GAA4330380.1"/>
    <property type="molecule type" value="Genomic_DNA"/>
</dbReference>
<evidence type="ECO:0000313" key="2">
    <source>
        <dbReference type="Proteomes" id="UP001501671"/>
    </source>
</evidence>
<reference evidence="2" key="1">
    <citation type="journal article" date="2019" name="Int. J. Syst. Evol. Microbiol.">
        <title>The Global Catalogue of Microorganisms (GCM) 10K type strain sequencing project: providing services to taxonomists for standard genome sequencing and annotation.</title>
        <authorList>
            <consortium name="The Broad Institute Genomics Platform"/>
            <consortium name="The Broad Institute Genome Sequencing Center for Infectious Disease"/>
            <person name="Wu L."/>
            <person name="Ma J."/>
        </authorList>
    </citation>
    <scope>NUCLEOTIDE SEQUENCE [LARGE SCALE GENOMIC DNA]</scope>
    <source>
        <strain evidence="2">JCM 17666</strain>
    </source>
</reference>
<dbReference type="Proteomes" id="UP001501671">
    <property type="component" value="Unassembled WGS sequence"/>
</dbReference>
<protein>
    <submittedName>
        <fullName evidence="1">Uncharacterized protein</fullName>
    </submittedName>
</protein>
<sequence>MTSTWKYTLYAAHGRIYAENVDGKLIDIGALHQEGGSYGFRLDTDNVRADGFDTPEQALRAIGSTVTLPYLDGQFTALADARREADLQGDVPRAVIVLSEHRAPAG</sequence>
<comment type="caution">
    <text evidence="1">The sequence shown here is derived from an EMBL/GenBank/DDBJ whole genome shotgun (WGS) entry which is preliminary data.</text>
</comment>
<name>A0ABP8GVK1_9BURK</name>
<accession>A0ABP8GVK1</accession>
<proteinExistence type="predicted"/>
<dbReference type="RefSeq" id="WP_345248512.1">
    <property type="nucleotide sequence ID" value="NZ_BAABFO010000007.1"/>
</dbReference>